<sequence length="315" mass="35356">MDRVEMEVTWKRKADDDIFVKPNDVDEFKTKGVSMTPQSGVRVLSERGHLIVVEVSEMADQEHSLFKRHRWRACYYDGREKNGKIKGIGEAPRKALAKEAAALDFLTKLQLEQPHLSIPNCVVPKGCRINPFVLIALESVCERLGFDAPSFTEDIVVVKGREKYKFTIFVNGREFSDTSYYLKFAKCCAAKRAFDALNDEGREFTYDDVIMGSDCLEDVEYNFVESEELHVVQAKKMPPTRMLGWETCELSGNPSPVPWKIDPAGSASGSTTPESVSSCGHTSKRIKISPVGESLMPPALDKIRGRIQLRQGTKV</sequence>
<accession>A0A8J2J055</accession>
<dbReference type="AlphaFoldDB" id="A0A8J2J055"/>
<gene>
    <name evidence="2" type="ORF">AFUS01_LOCUS1763</name>
</gene>
<evidence type="ECO:0000313" key="3">
    <source>
        <dbReference type="Proteomes" id="UP000708208"/>
    </source>
</evidence>
<evidence type="ECO:0000256" key="1">
    <source>
        <dbReference type="SAM" id="MobiDB-lite"/>
    </source>
</evidence>
<dbReference type="Proteomes" id="UP000708208">
    <property type="component" value="Unassembled WGS sequence"/>
</dbReference>
<feature type="compositionally biased region" description="Polar residues" evidence="1">
    <location>
        <begin position="267"/>
        <end position="281"/>
    </location>
</feature>
<feature type="region of interest" description="Disordered" evidence="1">
    <location>
        <begin position="259"/>
        <end position="283"/>
    </location>
</feature>
<keyword evidence="3" id="KW-1185">Reference proteome</keyword>
<dbReference type="EMBL" id="CAJVCH010009865">
    <property type="protein sequence ID" value="CAG7667413.1"/>
    <property type="molecule type" value="Genomic_DNA"/>
</dbReference>
<comment type="caution">
    <text evidence="2">The sequence shown here is derived from an EMBL/GenBank/DDBJ whole genome shotgun (WGS) entry which is preliminary data.</text>
</comment>
<organism evidence="2 3">
    <name type="scientific">Allacma fusca</name>
    <dbReference type="NCBI Taxonomy" id="39272"/>
    <lineage>
        <taxon>Eukaryota</taxon>
        <taxon>Metazoa</taxon>
        <taxon>Ecdysozoa</taxon>
        <taxon>Arthropoda</taxon>
        <taxon>Hexapoda</taxon>
        <taxon>Collembola</taxon>
        <taxon>Symphypleona</taxon>
        <taxon>Sminthuridae</taxon>
        <taxon>Allacma</taxon>
    </lineage>
</organism>
<protein>
    <submittedName>
        <fullName evidence="2">Uncharacterized protein</fullName>
    </submittedName>
</protein>
<evidence type="ECO:0000313" key="2">
    <source>
        <dbReference type="EMBL" id="CAG7667413.1"/>
    </source>
</evidence>
<proteinExistence type="predicted"/>
<reference evidence="2" key="1">
    <citation type="submission" date="2021-06" db="EMBL/GenBank/DDBJ databases">
        <authorList>
            <person name="Hodson N. C."/>
            <person name="Mongue J. A."/>
            <person name="Jaron S. K."/>
        </authorList>
    </citation>
    <scope>NUCLEOTIDE SEQUENCE</scope>
</reference>
<name>A0A8J2J055_9HEXA</name>